<dbReference type="WBParaSite" id="PS1159_v2.g20081.t1">
    <property type="protein sequence ID" value="PS1159_v2.g20081.t1"/>
    <property type="gene ID" value="PS1159_v2.g20081"/>
</dbReference>
<dbReference type="Proteomes" id="UP000887580">
    <property type="component" value="Unplaced"/>
</dbReference>
<accession>A0AC35FR70</accession>
<sequence length="573" mass="64079">MADEEEVSALAMAEESNLAEVIESETPPPDDQVMENFEENGNINDENINNFAEDSNAAPDADNEDREKLDFGDSSDSDEDEVVVTIGDIKTNLPPQRRGFPVQKLDPNVTPNVQGKNIFDVNPSEFDDRPWLKSGANIADYFNFGFTEETWNEYAEKQRLLRLEYPSQAEVNRTIMEELRDKHGNKDAGVPIVMPVHNSGGRNLVTIQSVDTKPPVKIGFPTQNNIPINTSAAENLPPMIRHLVTGGVTNSPQPQQQQQTVQIPTVNLTTPVVGALPTTPTKPIVVDLTRPPPNFNPNIPPPHFNASKPATDSPTLDLNKPDLPPGVIPTTTTSSSTSIGFNPNIPPPNFPIRLPATNLTNLSRPMNNPMGFNRPPMGNYYNPMGTGGGMMGSQMNLNGPPPSMLRHNNSNDGPPGISSSASRPSMDGPPGTETDNMYRSERRERDRDTRRRDSDGSDDDRRRRRHDRGDRERDRDSRDTRTRRRSRSPRERSSRHDRDSRNERDRDERSSKRRTSRDRDEPRSSSRRYKEEEREASTSSSSRRHRRDKDDSKPSKSSSSTVAADLDDRPPGV</sequence>
<protein>
    <submittedName>
        <fullName evidence="2">Pre-mRNA 3'-end-processing factor FIP1</fullName>
    </submittedName>
</protein>
<name>A0AC35FR70_9BILA</name>
<evidence type="ECO:0000313" key="2">
    <source>
        <dbReference type="WBParaSite" id="PS1159_v2.g20081.t1"/>
    </source>
</evidence>
<reference evidence="2" key="1">
    <citation type="submission" date="2022-11" db="UniProtKB">
        <authorList>
            <consortium name="WormBaseParasite"/>
        </authorList>
    </citation>
    <scope>IDENTIFICATION</scope>
</reference>
<evidence type="ECO:0000313" key="1">
    <source>
        <dbReference type="Proteomes" id="UP000887580"/>
    </source>
</evidence>
<organism evidence="1 2">
    <name type="scientific">Panagrolaimus sp. PS1159</name>
    <dbReference type="NCBI Taxonomy" id="55785"/>
    <lineage>
        <taxon>Eukaryota</taxon>
        <taxon>Metazoa</taxon>
        <taxon>Ecdysozoa</taxon>
        <taxon>Nematoda</taxon>
        <taxon>Chromadorea</taxon>
        <taxon>Rhabditida</taxon>
        <taxon>Tylenchina</taxon>
        <taxon>Panagrolaimomorpha</taxon>
        <taxon>Panagrolaimoidea</taxon>
        <taxon>Panagrolaimidae</taxon>
        <taxon>Panagrolaimus</taxon>
    </lineage>
</organism>
<proteinExistence type="predicted"/>